<sequence>MGIAFSCPFSACITKESDLEEILVKSIYFANEEAKTLVRSVVFSDQCSQPVIMRSAGSGNSMALEASVSLGTLKPEKVESPISVELPVSDPFSPKHEAAIKLQKVYKSFRTRRKLADCAVLVRQKWEDSVSLFDESKHETAVSRWWRARTLAAKVGKGLSKNSKAQQLALQHWLEAIDPRHRYGHNLHLYYNQWLHCQSRQPFFYWLDVGEGKEVNLVDKCPRSKLQEQCIKYLGPVERKAFEVTPEGGKLFYKETGEPLHTLEEPGDVKWIFVLSTSKTMYIGIKKKGSFQHSSFLAGGAALAAGRLVVERGTLKAVWPHSGHYRPTAENFRDFVTFLQENGVDLTDVKLSPVEEESSSDGSSVFLRSNSSAEDLTASDSEESAVENTPEDGGDADERKTASPQKGSPKQISRIQSLGEKLANLEVPTRSDFLGWFESCDHETADKAIEEPSQESSSLQVVGKQPCSEWTTGAGPRIKYVRGYPPELQVQALEQVSLSPRRSSCLSRSLQSGTWHSPVKLLTESSSSELVKRE</sequence>
<dbReference type="GO" id="GO:0005737">
    <property type="term" value="C:cytoplasm"/>
    <property type="evidence" value="ECO:0007669"/>
    <property type="project" value="UniProtKB-SubCell"/>
</dbReference>
<gene>
    <name evidence="6" type="ORF">SAY87_015681</name>
</gene>
<feature type="compositionally biased region" description="Acidic residues" evidence="5">
    <location>
        <begin position="380"/>
        <end position="395"/>
    </location>
</feature>
<comment type="caution">
    <text evidence="6">The sequence shown here is derived from an EMBL/GenBank/DDBJ whole genome shotgun (WGS) entry which is preliminary data.</text>
</comment>
<organism evidence="6 7">
    <name type="scientific">Trapa incisa</name>
    <dbReference type="NCBI Taxonomy" id="236973"/>
    <lineage>
        <taxon>Eukaryota</taxon>
        <taxon>Viridiplantae</taxon>
        <taxon>Streptophyta</taxon>
        <taxon>Embryophyta</taxon>
        <taxon>Tracheophyta</taxon>
        <taxon>Spermatophyta</taxon>
        <taxon>Magnoliopsida</taxon>
        <taxon>eudicotyledons</taxon>
        <taxon>Gunneridae</taxon>
        <taxon>Pentapetalae</taxon>
        <taxon>rosids</taxon>
        <taxon>malvids</taxon>
        <taxon>Myrtales</taxon>
        <taxon>Lythraceae</taxon>
        <taxon>Trapa</taxon>
    </lineage>
</organism>
<evidence type="ECO:0008006" key="8">
    <source>
        <dbReference type="Google" id="ProtNLM"/>
    </source>
</evidence>
<evidence type="ECO:0000256" key="5">
    <source>
        <dbReference type="SAM" id="MobiDB-lite"/>
    </source>
</evidence>
<keyword evidence="3" id="KW-0963">Cytoplasm</keyword>
<accession>A0AAN7LDN0</accession>
<comment type="subcellular location">
    <subcellularLocation>
        <location evidence="2">Cytoplasm</location>
    </subcellularLocation>
    <subcellularLocation>
        <location evidence="1">Nucleus</location>
    </subcellularLocation>
</comment>
<feature type="compositionally biased region" description="Polar residues" evidence="5">
    <location>
        <begin position="402"/>
        <end position="413"/>
    </location>
</feature>
<evidence type="ECO:0000256" key="2">
    <source>
        <dbReference type="ARBA" id="ARBA00004496"/>
    </source>
</evidence>
<dbReference type="InterPro" id="IPR044159">
    <property type="entry name" value="IQM"/>
</dbReference>
<name>A0AAN7LDN0_9MYRT</name>
<dbReference type="AlphaFoldDB" id="A0AAN7LDN0"/>
<protein>
    <recommendedName>
        <fullName evidence="8">IQ domain-containing protein IQM2-like</fullName>
    </recommendedName>
</protein>
<evidence type="ECO:0000313" key="7">
    <source>
        <dbReference type="Proteomes" id="UP001345219"/>
    </source>
</evidence>
<dbReference type="PANTHER" id="PTHR31250:SF14">
    <property type="entry name" value="IQ DOMAIN-CONTAINING PROTEIN IQM2"/>
    <property type="match status" value="1"/>
</dbReference>
<proteinExistence type="predicted"/>
<feature type="region of interest" description="Disordered" evidence="5">
    <location>
        <begin position="449"/>
        <end position="474"/>
    </location>
</feature>
<evidence type="ECO:0000256" key="3">
    <source>
        <dbReference type="ARBA" id="ARBA00022490"/>
    </source>
</evidence>
<reference evidence="6 7" key="1">
    <citation type="journal article" date="2023" name="Hortic Res">
        <title>Pangenome of water caltrop reveals structural variations and asymmetric subgenome divergence after allopolyploidization.</title>
        <authorList>
            <person name="Zhang X."/>
            <person name="Chen Y."/>
            <person name="Wang L."/>
            <person name="Yuan Y."/>
            <person name="Fang M."/>
            <person name="Shi L."/>
            <person name="Lu R."/>
            <person name="Comes H.P."/>
            <person name="Ma Y."/>
            <person name="Chen Y."/>
            <person name="Huang G."/>
            <person name="Zhou Y."/>
            <person name="Zheng Z."/>
            <person name="Qiu Y."/>
        </authorList>
    </citation>
    <scope>NUCLEOTIDE SEQUENCE [LARGE SCALE GENOMIC DNA]</scope>
    <source>
        <tissue evidence="6">Roots</tissue>
    </source>
</reference>
<dbReference type="EMBL" id="JAXIOK010000001">
    <property type="protein sequence ID" value="KAK4779575.1"/>
    <property type="molecule type" value="Genomic_DNA"/>
</dbReference>
<evidence type="ECO:0000313" key="6">
    <source>
        <dbReference type="EMBL" id="KAK4779575.1"/>
    </source>
</evidence>
<feature type="region of interest" description="Disordered" evidence="5">
    <location>
        <begin position="352"/>
        <end position="413"/>
    </location>
</feature>
<evidence type="ECO:0000256" key="1">
    <source>
        <dbReference type="ARBA" id="ARBA00004123"/>
    </source>
</evidence>
<dbReference type="PANTHER" id="PTHR31250">
    <property type="entry name" value="IQ DOMAIN-CONTAINING PROTEIN IQM3"/>
    <property type="match status" value="1"/>
</dbReference>
<dbReference type="GO" id="GO:0005634">
    <property type="term" value="C:nucleus"/>
    <property type="evidence" value="ECO:0007669"/>
    <property type="project" value="UniProtKB-SubCell"/>
</dbReference>
<evidence type="ECO:0000256" key="4">
    <source>
        <dbReference type="ARBA" id="ARBA00023242"/>
    </source>
</evidence>
<keyword evidence="4" id="KW-0539">Nucleus</keyword>
<dbReference type="Proteomes" id="UP001345219">
    <property type="component" value="Chromosome 13"/>
</dbReference>
<keyword evidence="7" id="KW-1185">Reference proteome</keyword>